<dbReference type="KEGG" id="cvn:111109644"/>
<evidence type="ECO:0000256" key="2">
    <source>
        <dbReference type="SAM" id="SignalP"/>
    </source>
</evidence>
<organism evidence="3 4">
    <name type="scientific">Crassostrea virginica</name>
    <name type="common">Eastern oyster</name>
    <dbReference type="NCBI Taxonomy" id="6565"/>
    <lineage>
        <taxon>Eukaryota</taxon>
        <taxon>Metazoa</taxon>
        <taxon>Spiralia</taxon>
        <taxon>Lophotrochozoa</taxon>
        <taxon>Mollusca</taxon>
        <taxon>Bivalvia</taxon>
        <taxon>Autobranchia</taxon>
        <taxon>Pteriomorphia</taxon>
        <taxon>Ostreida</taxon>
        <taxon>Ostreoidea</taxon>
        <taxon>Ostreidae</taxon>
        <taxon>Crassostrea</taxon>
    </lineage>
</organism>
<reference evidence="4" key="1">
    <citation type="submission" date="2025-08" db="UniProtKB">
        <authorList>
            <consortium name="RefSeq"/>
        </authorList>
    </citation>
    <scope>IDENTIFICATION</scope>
    <source>
        <tissue evidence="4">Whole sample</tissue>
    </source>
</reference>
<evidence type="ECO:0000256" key="1">
    <source>
        <dbReference type="SAM" id="Phobius"/>
    </source>
</evidence>
<dbReference type="AlphaFoldDB" id="A0A8B8BET6"/>
<dbReference type="GeneID" id="111109644"/>
<feature type="signal peptide" evidence="2">
    <location>
        <begin position="1"/>
        <end position="23"/>
    </location>
</feature>
<dbReference type="RefSeq" id="XP_022301556.1">
    <property type="nucleotide sequence ID" value="XM_022445848.1"/>
</dbReference>
<keyword evidence="2" id="KW-0732">Signal</keyword>
<feature type="chain" id="PRO_5034107809" evidence="2">
    <location>
        <begin position="24"/>
        <end position="224"/>
    </location>
</feature>
<keyword evidence="1" id="KW-0812">Transmembrane</keyword>
<feature type="transmembrane region" description="Helical" evidence="1">
    <location>
        <begin position="159"/>
        <end position="183"/>
    </location>
</feature>
<protein>
    <submittedName>
        <fullName evidence="4">Uncharacterized protein LOC111109644</fullName>
    </submittedName>
</protein>
<keyword evidence="1" id="KW-0472">Membrane</keyword>
<evidence type="ECO:0000313" key="4">
    <source>
        <dbReference type="RefSeq" id="XP_022301556.1"/>
    </source>
</evidence>
<sequence length="224" mass="25609">MGSNDFSLFIIVLLMSGNRIIAASEYDFDVFPVDKCPVSKEERDKRSNQRECNSTHGYICVSNKHFTSLIEFCSPQGARIRFEKGNCPVLAARGTLNQFNCSRNFSHGCPETNFYSEELYKWPMCTAINTELKCFNADVGCLYPRLQEQHDTTKRNATIIIIVSVLTSIFLQCVVLGIAVYLWKTRRMCFKKPSREDLDESEQLLPMTETIAATKTRKDKDQTN</sequence>
<evidence type="ECO:0000313" key="3">
    <source>
        <dbReference type="Proteomes" id="UP000694844"/>
    </source>
</evidence>
<gene>
    <name evidence="4" type="primary">LOC111109644</name>
</gene>
<name>A0A8B8BET6_CRAVI</name>
<dbReference type="Proteomes" id="UP000694844">
    <property type="component" value="Chromosome 8"/>
</dbReference>
<keyword evidence="1" id="KW-1133">Transmembrane helix</keyword>
<proteinExistence type="predicted"/>
<keyword evidence="3" id="KW-1185">Reference proteome</keyword>
<accession>A0A8B8BET6</accession>